<evidence type="ECO:0000256" key="5">
    <source>
        <dbReference type="ARBA" id="ARBA00022741"/>
    </source>
</evidence>
<evidence type="ECO:0000256" key="4">
    <source>
        <dbReference type="ARBA" id="ARBA00022454"/>
    </source>
</evidence>
<comment type="caution">
    <text evidence="17">The sequence shown here is derived from an EMBL/GenBank/DDBJ whole genome shotgun (WGS) entry which is preliminary data.</text>
</comment>
<keyword evidence="4" id="KW-0158">Chromosome</keyword>
<organism evidence="17 18">
    <name type="scientific">Cronartium quercuum f. sp. fusiforme G11</name>
    <dbReference type="NCBI Taxonomy" id="708437"/>
    <lineage>
        <taxon>Eukaryota</taxon>
        <taxon>Fungi</taxon>
        <taxon>Dikarya</taxon>
        <taxon>Basidiomycota</taxon>
        <taxon>Pucciniomycotina</taxon>
        <taxon>Pucciniomycetes</taxon>
        <taxon>Pucciniales</taxon>
        <taxon>Coleosporiaceae</taxon>
        <taxon>Cronartium</taxon>
    </lineage>
</organism>
<evidence type="ECO:0000256" key="9">
    <source>
        <dbReference type="ARBA" id="ARBA00022840"/>
    </source>
</evidence>
<dbReference type="GO" id="GO:0005524">
    <property type="term" value="F:ATP binding"/>
    <property type="evidence" value="ECO:0007669"/>
    <property type="project" value="UniProtKB-KW"/>
</dbReference>
<name>A0A9P6TB28_9BASI</name>
<evidence type="ECO:0000256" key="7">
    <source>
        <dbReference type="ARBA" id="ARBA00022801"/>
    </source>
</evidence>
<proteinExistence type="predicted"/>
<feature type="region of interest" description="Disordered" evidence="15">
    <location>
        <begin position="334"/>
        <end position="369"/>
    </location>
</feature>
<comment type="subcellular location">
    <subcellularLocation>
        <location evidence="2">Chromosome</location>
        <location evidence="2">Telomere</location>
    </subcellularLocation>
    <subcellularLocation>
        <location evidence="1">Nucleus</location>
    </subcellularLocation>
</comment>
<dbReference type="GO" id="GO:0000781">
    <property type="term" value="C:chromosome, telomeric region"/>
    <property type="evidence" value="ECO:0007669"/>
    <property type="project" value="UniProtKB-SubCell"/>
</dbReference>
<feature type="domain" description="Ku" evidence="16">
    <location>
        <begin position="370"/>
        <end position="508"/>
    </location>
</feature>
<evidence type="ECO:0000256" key="13">
    <source>
        <dbReference type="ARBA" id="ARBA00023204"/>
    </source>
</evidence>
<keyword evidence="12" id="KW-0233">DNA recombination</keyword>
<dbReference type="GO" id="GO:0006303">
    <property type="term" value="P:double-strand break repair via nonhomologous end joining"/>
    <property type="evidence" value="ECO:0007669"/>
    <property type="project" value="InterPro"/>
</dbReference>
<feature type="compositionally biased region" description="Acidic residues" evidence="15">
    <location>
        <begin position="355"/>
        <end position="364"/>
    </location>
</feature>
<feature type="compositionally biased region" description="Basic and acidic residues" evidence="15">
    <location>
        <begin position="339"/>
        <end position="352"/>
    </location>
</feature>
<accession>A0A9P6TB28</accession>
<dbReference type="SUPFAM" id="SSF53300">
    <property type="entry name" value="vWA-like"/>
    <property type="match status" value="1"/>
</dbReference>
<evidence type="ECO:0000256" key="1">
    <source>
        <dbReference type="ARBA" id="ARBA00004123"/>
    </source>
</evidence>
<dbReference type="GO" id="GO:0006310">
    <property type="term" value="P:DNA recombination"/>
    <property type="evidence" value="ECO:0007669"/>
    <property type="project" value="UniProtKB-KW"/>
</dbReference>
<evidence type="ECO:0000256" key="3">
    <source>
        <dbReference type="ARBA" id="ARBA00012551"/>
    </source>
</evidence>
<dbReference type="GO" id="GO:0003678">
    <property type="term" value="F:DNA helicase activity"/>
    <property type="evidence" value="ECO:0007669"/>
    <property type="project" value="UniProtKB-EC"/>
</dbReference>
<keyword evidence="10" id="KW-0779">Telomere</keyword>
<keyword evidence="13" id="KW-0234">DNA repair</keyword>
<dbReference type="SUPFAM" id="SSF100939">
    <property type="entry name" value="SPOC domain-like"/>
    <property type="match status" value="1"/>
</dbReference>
<dbReference type="PANTHER" id="PTHR12604:SF4">
    <property type="entry name" value="X-RAY REPAIR CROSS-COMPLEMENTING PROTEIN 5"/>
    <property type="match status" value="1"/>
</dbReference>
<evidence type="ECO:0000256" key="15">
    <source>
        <dbReference type="SAM" id="MobiDB-lite"/>
    </source>
</evidence>
<dbReference type="InterPro" id="IPR006164">
    <property type="entry name" value="DNA_bd_Ku70/Ku80"/>
</dbReference>
<dbReference type="EC" id="3.6.4.12" evidence="3"/>
<evidence type="ECO:0000313" key="18">
    <source>
        <dbReference type="Proteomes" id="UP000886653"/>
    </source>
</evidence>
<dbReference type="Proteomes" id="UP000886653">
    <property type="component" value="Unassembled WGS sequence"/>
</dbReference>
<evidence type="ECO:0000256" key="10">
    <source>
        <dbReference type="ARBA" id="ARBA00022895"/>
    </source>
</evidence>
<dbReference type="InterPro" id="IPR005161">
    <property type="entry name" value="Ku_N"/>
</dbReference>
<keyword evidence="11" id="KW-0238">DNA-binding</keyword>
<keyword evidence="18" id="KW-1185">Reference proteome</keyword>
<gene>
    <name evidence="17" type="ORF">CROQUDRAFT_46048</name>
</gene>
<keyword evidence="14" id="KW-0539">Nucleus</keyword>
<evidence type="ECO:0000256" key="2">
    <source>
        <dbReference type="ARBA" id="ARBA00004574"/>
    </source>
</evidence>
<keyword evidence="6" id="KW-0227">DNA damage</keyword>
<dbReference type="SMART" id="SM00559">
    <property type="entry name" value="Ku78"/>
    <property type="match status" value="1"/>
</dbReference>
<keyword evidence="5" id="KW-0547">Nucleotide-binding</keyword>
<reference evidence="17" key="1">
    <citation type="submission" date="2013-11" db="EMBL/GenBank/DDBJ databases">
        <title>Genome sequence of the fusiform rust pathogen reveals effectors for host alternation and coevolution with pine.</title>
        <authorList>
            <consortium name="DOE Joint Genome Institute"/>
            <person name="Smith K."/>
            <person name="Pendleton A."/>
            <person name="Kubisiak T."/>
            <person name="Anderson C."/>
            <person name="Salamov A."/>
            <person name="Aerts A."/>
            <person name="Riley R."/>
            <person name="Clum A."/>
            <person name="Lindquist E."/>
            <person name="Ence D."/>
            <person name="Campbell M."/>
            <person name="Kronenberg Z."/>
            <person name="Feau N."/>
            <person name="Dhillon B."/>
            <person name="Hamelin R."/>
            <person name="Burleigh J."/>
            <person name="Smith J."/>
            <person name="Yandell M."/>
            <person name="Nelson C."/>
            <person name="Grigoriev I."/>
            <person name="Davis J."/>
        </authorList>
    </citation>
    <scope>NUCLEOTIDE SEQUENCE</scope>
    <source>
        <strain evidence="17">G11</strain>
    </source>
</reference>
<dbReference type="GO" id="GO:0043564">
    <property type="term" value="C:Ku70:Ku80 complex"/>
    <property type="evidence" value="ECO:0007669"/>
    <property type="project" value="TreeGrafter"/>
</dbReference>
<dbReference type="Gene3D" id="3.40.50.410">
    <property type="entry name" value="von Willebrand factor, type A domain"/>
    <property type="match status" value="1"/>
</dbReference>
<dbReference type="GO" id="GO:0016787">
    <property type="term" value="F:hydrolase activity"/>
    <property type="evidence" value="ECO:0007669"/>
    <property type="project" value="UniProtKB-KW"/>
</dbReference>
<dbReference type="GO" id="GO:0003690">
    <property type="term" value="F:double-stranded DNA binding"/>
    <property type="evidence" value="ECO:0007669"/>
    <property type="project" value="TreeGrafter"/>
</dbReference>
<dbReference type="GO" id="GO:0042162">
    <property type="term" value="F:telomeric DNA binding"/>
    <property type="evidence" value="ECO:0007669"/>
    <property type="project" value="TreeGrafter"/>
</dbReference>
<dbReference type="AlphaFoldDB" id="A0A9P6TB28"/>
<keyword evidence="8" id="KW-0347">Helicase</keyword>
<evidence type="ECO:0000313" key="17">
    <source>
        <dbReference type="EMBL" id="KAG0145225.1"/>
    </source>
</evidence>
<evidence type="ECO:0000256" key="12">
    <source>
        <dbReference type="ARBA" id="ARBA00023172"/>
    </source>
</evidence>
<dbReference type="PANTHER" id="PTHR12604">
    <property type="entry name" value="KU AUTOANTIGEN DNA HELICASE"/>
    <property type="match status" value="1"/>
</dbReference>
<evidence type="ECO:0000256" key="14">
    <source>
        <dbReference type="ARBA" id="ARBA00023242"/>
    </source>
</evidence>
<keyword evidence="7" id="KW-0378">Hydrolase</keyword>
<evidence type="ECO:0000256" key="8">
    <source>
        <dbReference type="ARBA" id="ARBA00022806"/>
    </source>
</evidence>
<dbReference type="InterPro" id="IPR016194">
    <property type="entry name" value="SPOC-like_C_dom_sf"/>
</dbReference>
<dbReference type="OrthoDB" id="30826at2759"/>
<evidence type="ECO:0000256" key="6">
    <source>
        <dbReference type="ARBA" id="ARBA00022763"/>
    </source>
</evidence>
<dbReference type="Pfam" id="PF02735">
    <property type="entry name" value="Ku"/>
    <property type="match status" value="1"/>
</dbReference>
<sequence length="552" mass="62080">MKREMTIFCVDVSSSMANLRTIDVGHSSEKTTQQITNLEYGLEVVKARVADMLIGGLKTVHCGIVLFGSDHTENSLADSGYEFIWEYMIPAQPTTATLKQIADIPSHFSQKHAPNKGDLLSALIFCDYLLGESLGKKKWTRKIVMITDAASETIWKGSKSQRDRMEKDDIELTVVGLDFDEPDIGYLEPNKSETKSENERRLYKLCRSLRNGSACVTALLAVPDAHLPRPHIPGTNPTPVTLSIGALDPEQVTEESYEPSHTLRIECHLRKCTTVVRPKSMKKMSRFGIKTEQAKIRRMNGPSTTGELIDHFMAEEDEEEEPLGLLQVERKYVYGPQEKPVKPKEQKARGVDSDSSSDDSDSSYDEAVPLREADKERLAKAYKYGATLVVIDDDDLEQIRESFDTSLQIRGFLRLTDVPRQHLLNDVNYLVANPTDGHGQLAFSAVVRALAIEGLIASARYVSRSVEAEPKMVVLFPMIEKDLLYFLMVQVPFAEDHREYFFPSLEYVRTRAGKQLDVHKNLPTEEMEHAMDDFVDALGADDEEDVKDEDGV</sequence>
<dbReference type="EMBL" id="MU167280">
    <property type="protein sequence ID" value="KAG0145225.1"/>
    <property type="molecule type" value="Genomic_DNA"/>
</dbReference>
<keyword evidence="9" id="KW-0067">ATP-binding</keyword>
<dbReference type="GO" id="GO:0000723">
    <property type="term" value="P:telomere maintenance"/>
    <property type="evidence" value="ECO:0007669"/>
    <property type="project" value="TreeGrafter"/>
</dbReference>
<evidence type="ECO:0000256" key="11">
    <source>
        <dbReference type="ARBA" id="ARBA00023125"/>
    </source>
</evidence>
<protein>
    <recommendedName>
        <fullName evidence="3">DNA helicase</fullName>
        <ecNumber evidence="3">3.6.4.12</ecNumber>
    </recommendedName>
</protein>
<dbReference type="Gene3D" id="2.40.290.10">
    <property type="match status" value="1"/>
</dbReference>
<dbReference type="Pfam" id="PF03731">
    <property type="entry name" value="Ku_N"/>
    <property type="match status" value="1"/>
</dbReference>
<dbReference type="InterPro" id="IPR036465">
    <property type="entry name" value="vWFA_dom_sf"/>
</dbReference>
<evidence type="ECO:0000259" key="16">
    <source>
        <dbReference type="SMART" id="SM00559"/>
    </source>
</evidence>